<reference evidence="2 3" key="1">
    <citation type="submission" date="2015-09" db="EMBL/GenBank/DDBJ databases">
        <title>Sorangium comparison.</title>
        <authorList>
            <person name="Zaburannyi N."/>
            <person name="Bunk B."/>
            <person name="Overmann J."/>
            <person name="Mueller R."/>
        </authorList>
    </citation>
    <scope>NUCLEOTIDE SEQUENCE [LARGE SCALE GENOMIC DNA]</scope>
    <source>
        <strain evidence="2 3">So ce26</strain>
    </source>
</reference>
<dbReference type="RefSeq" id="WP_104978871.1">
    <property type="nucleotide sequence ID" value="NZ_CP012673.1"/>
</dbReference>
<feature type="compositionally biased region" description="Low complexity" evidence="1">
    <location>
        <begin position="260"/>
        <end position="292"/>
    </location>
</feature>
<feature type="compositionally biased region" description="Low complexity" evidence="1">
    <location>
        <begin position="408"/>
        <end position="438"/>
    </location>
</feature>
<feature type="compositionally biased region" description="Low complexity" evidence="1">
    <location>
        <begin position="489"/>
        <end position="499"/>
    </location>
</feature>
<name>A0A2L0EP42_SORCE</name>
<feature type="region of interest" description="Disordered" evidence="1">
    <location>
        <begin position="259"/>
        <end position="292"/>
    </location>
</feature>
<feature type="region of interest" description="Disordered" evidence="1">
    <location>
        <begin position="309"/>
        <end position="566"/>
    </location>
</feature>
<dbReference type="Proteomes" id="UP000238348">
    <property type="component" value="Chromosome"/>
</dbReference>
<proteinExistence type="predicted"/>
<gene>
    <name evidence="2" type="ORF">SOCE26_024790</name>
</gene>
<feature type="compositionally biased region" description="Low complexity" evidence="1">
    <location>
        <begin position="309"/>
        <end position="399"/>
    </location>
</feature>
<feature type="compositionally biased region" description="Acidic residues" evidence="1">
    <location>
        <begin position="516"/>
        <end position="526"/>
    </location>
</feature>
<sequence>MAERSLQHREPDSKDDETLRREARVHLASEPALQLVAELIARLRELDLPWWTPVKLRERWGAVERMGWFRERSDIRQQITTSLTGLSPRAARRKTPDFQGALIDSVIDEGDITPRAFEAAFDPRDLAVYGPAGAYWHFFRESMPWDQDTPGHQEIVAWLLKALLADRSPFEGIGRTPILTPWDVRTAIDGRLWQTRIPLEIRVAIDNARLKQERERPGVPFHADGELAIAGPDIIAANIPPREILPVVQLAQKAMRFDPPRAAQKAEAPKPAAAELSSGRSAAGTAATPGGAAATPAAAAASVGTPAPAASAPAAAATPASSGGAPVSSGGAPVSAPAGSAPVVSGGALDVASAGKPAAGGTPASAPSGAAGAPPGGASAAVSGPPSASSPISVAPRSAGNLTPPPGAVAAAPSAIAARPASSAGAPGAAAAPSIAEPARTRLPSDPGITSPSRVSAPPPPPAPSAPRASTPPSAPAAARPSTPPAPPAAAAARPSALPTTPPAPGAAPAAGAIESLDDIEEEDNDGVQSERTSPWAVSASEQADVDLDDLGDLGPSDGAKPSAKP</sequence>
<organism evidence="2 3">
    <name type="scientific">Sorangium cellulosum</name>
    <name type="common">Polyangium cellulosum</name>
    <dbReference type="NCBI Taxonomy" id="56"/>
    <lineage>
        <taxon>Bacteria</taxon>
        <taxon>Pseudomonadati</taxon>
        <taxon>Myxococcota</taxon>
        <taxon>Polyangia</taxon>
        <taxon>Polyangiales</taxon>
        <taxon>Polyangiaceae</taxon>
        <taxon>Sorangium</taxon>
    </lineage>
</organism>
<accession>A0A2L0EP42</accession>
<evidence type="ECO:0000313" key="3">
    <source>
        <dbReference type="Proteomes" id="UP000238348"/>
    </source>
</evidence>
<protein>
    <submittedName>
        <fullName evidence="2">Uncharacterized protein</fullName>
    </submittedName>
</protein>
<evidence type="ECO:0000313" key="2">
    <source>
        <dbReference type="EMBL" id="AUX41074.1"/>
    </source>
</evidence>
<feature type="compositionally biased region" description="Low complexity" evidence="1">
    <location>
        <begin position="466"/>
        <end position="481"/>
    </location>
</feature>
<dbReference type="AlphaFoldDB" id="A0A2L0EP42"/>
<dbReference type="EMBL" id="CP012673">
    <property type="protein sequence ID" value="AUX41074.1"/>
    <property type="molecule type" value="Genomic_DNA"/>
</dbReference>
<feature type="region of interest" description="Disordered" evidence="1">
    <location>
        <begin position="1"/>
        <end position="20"/>
    </location>
</feature>
<dbReference type="OrthoDB" id="5510123at2"/>
<evidence type="ECO:0000256" key="1">
    <source>
        <dbReference type="SAM" id="MobiDB-lite"/>
    </source>
</evidence>